<dbReference type="RefSeq" id="WP_344183065.1">
    <property type="nucleotide sequence ID" value="NZ_BAAANC010000005.1"/>
</dbReference>
<dbReference type="Proteomes" id="UP001500363">
    <property type="component" value="Unassembled WGS sequence"/>
</dbReference>
<gene>
    <name evidence="1" type="ORF">GCM10009741_75630</name>
</gene>
<dbReference type="InterPro" id="IPR050490">
    <property type="entry name" value="Bact_solute-bd_prot1"/>
</dbReference>
<dbReference type="InterPro" id="IPR006059">
    <property type="entry name" value="SBP"/>
</dbReference>
<protein>
    <submittedName>
        <fullName evidence="1">Extracellular solute-binding protein</fullName>
    </submittedName>
</protein>
<dbReference type="PANTHER" id="PTHR43649">
    <property type="entry name" value="ARABINOSE-BINDING PROTEIN-RELATED"/>
    <property type="match status" value="1"/>
</dbReference>
<dbReference type="PANTHER" id="PTHR43649:SF12">
    <property type="entry name" value="DIACETYLCHITOBIOSE BINDING PROTEIN DASA"/>
    <property type="match status" value="1"/>
</dbReference>
<dbReference type="Pfam" id="PF01547">
    <property type="entry name" value="SBP_bac_1"/>
    <property type="match status" value="1"/>
</dbReference>
<accession>A0ABN2CIR0</accession>
<name>A0ABN2CIR0_9ACTN</name>
<evidence type="ECO:0000313" key="1">
    <source>
        <dbReference type="EMBL" id="GAA1559462.1"/>
    </source>
</evidence>
<reference evidence="1 2" key="1">
    <citation type="journal article" date="2019" name="Int. J. Syst. Evol. Microbiol.">
        <title>The Global Catalogue of Microorganisms (GCM) 10K type strain sequencing project: providing services to taxonomists for standard genome sequencing and annotation.</title>
        <authorList>
            <consortium name="The Broad Institute Genomics Platform"/>
            <consortium name="The Broad Institute Genome Sequencing Center for Infectious Disease"/>
            <person name="Wu L."/>
            <person name="Ma J."/>
        </authorList>
    </citation>
    <scope>NUCLEOTIDE SEQUENCE [LARGE SCALE GENOMIC DNA]</scope>
    <source>
        <strain evidence="1 2">JCM 14303</strain>
    </source>
</reference>
<sequence>MVRFIGPDNDAYVASVVRHLAEYEELSGHRVDLEIVPEADYVTNSLDVLRRRLRGESAPDVFVSGPVSMWKLAGEGLVEPLDDHLNRCTDDYEPTDFLSPTMECNRWTGRRGDPLGNGSLLEIPVNWETYNLAYLPEVLEQAGLSEPPTTWEAYFAAAAAIAEKVPDVRGFAQRGTDTWHTMYTGFATQLWSYGGVDFDAAGRSAIADPEALEATRDFVAALHAAGPTAWPGGHWLEVARDFAAGRYGLIVDSDHYVAFFEGPDSAVRGRVAYTRPPTGPDGLRKANMWTWSLVMNSASRDKDAAWRFIEWASSRSFLTRATLEGNMNPTRQSTWDDEAFRAASAGWNGYAENSLDILQTTARVLPTPMPEYLDVASQWSRGLVEAYLESARLDEILSKTAKSIDGLLDGEDRTAAPAVAR</sequence>
<comment type="caution">
    <text evidence="1">The sequence shown here is derived from an EMBL/GenBank/DDBJ whole genome shotgun (WGS) entry which is preliminary data.</text>
</comment>
<dbReference type="SUPFAM" id="SSF53850">
    <property type="entry name" value="Periplasmic binding protein-like II"/>
    <property type="match status" value="1"/>
</dbReference>
<evidence type="ECO:0000313" key="2">
    <source>
        <dbReference type="Proteomes" id="UP001500363"/>
    </source>
</evidence>
<dbReference type="EMBL" id="BAAANC010000005">
    <property type="protein sequence ID" value="GAA1559462.1"/>
    <property type="molecule type" value="Genomic_DNA"/>
</dbReference>
<organism evidence="1 2">
    <name type="scientific">Kribbella lupini</name>
    <dbReference type="NCBI Taxonomy" id="291602"/>
    <lineage>
        <taxon>Bacteria</taxon>
        <taxon>Bacillati</taxon>
        <taxon>Actinomycetota</taxon>
        <taxon>Actinomycetes</taxon>
        <taxon>Propionibacteriales</taxon>
        <taxon>Kribbellaceae</taxon>
        <taxon>Kribbella</taxon>
    </lineage>
</organism>
<proteinExistence type="predicted"/>
<dbReference type="Gene3D" id="3.40.190.10">
    <property type="entry name" value="Periplasmic binding protein-like II"/>
    <property type="match status" value="2"/>
</dbReference>
<keyword evidence="2" id="KW-1185">Reference proteome</keyword>